<dbReference type="STRING" id="702745.SAMN05421818_11430"/>
<dbReference type="Pfam" id="PF18935">
    <property type="entry name" value="DUF5683"/>
    <property type="match status" value="1"/>
</dbReference>
<evidence type="ECO:0000313" key="2">
    <source>
        <dbReference type="EMBL" id="SDH76749.1"/>
    </source>
</evidence>
<proteinExistence type="predicted"/>
<keyword evidence="3" id="KW-1185">Reference proteome</keyword>
<evidence type="ECO:0000259" key="1">
    <source>
        <dbReference type="Pfam" id="PF18935"/>
    </source>
</evidence>
<gene>
    <name evidence="2" type="ORF">SAMN05421818_11430</name>
</gene>
<dbReference type="Proteomes" id="UP000243588">
    <property type="component" value="Unassembled WGS sequence"/>
</dbReference>
<dbReference type="AlphaFoldDB" id="A0A1G8F3Z9"/>
<protein>
    <recommendedName>
        <fullName evidence="1">DUF5683 domain-containing protein</fullName>
    </recommendedName>
</protein>
<sequence>MFLFTVFCNPTFAQNKKEKNKSVPSISNIEEKPMDPLAPARAAFFASVVPGLGQINNGKYWKLPLVYAGIGVPTYFWIDNQRQYTRYRNEYKNRLQGIHNVDDPTFGGLDNDRLLEAQKFYRRNRDLSVVITAGFYILSIIDANVDAHLMQFNVNENLTIKPAFEYNQIETPNQFQYAINVQYRF</sequence>
<feature type="domain" description="DUF5683" evidence="1">
    <location>
        <begin position="36"/>
        <end position="185"/>
    </location>
</feature>
<evidence type="ECO:0000313" key="3">
    <source>
        <dbReference type="Proteomes" id="UP000243588"/>
    </source>
</evidence>
<reference evidence="3" key="1">
    <citation type="submission" date="2016-10" db="EMBL/GenBank/DDBJ databases">
        <authorList>
            <person name="Varghese N."/>
            <person name="Submissions S."/>
        </authorList>
    </citation>
    <scope>NUCLEOTIDE SEQUENCE [LARGE SCALE GENOMIC DNA]</scope>
    <source>
        <strain evidence="3">DSM 23313</strain>
    </source>
</reference>
<dbReference type="EMBL" id="FNDQ01000014">
    <property type="protein sequence ID" value="SDH76749.1"/>
    <property type="molecule type" value="Genomic_DNA"/>
</dbReference>
<accession>A0A1G8F3Z9</accession>
<dbReference type="InterPro" id="IPR043738">
    <property type="entry name" value="DUF5683"/>
</dbReference>
<name>A0A1G8F3Z9_9FLAO</name>
<organism evidence="2 3">
    <name type="scientific">Myroides phaeus</name>
    <dbReference type="NCBI Taxonomy" id="702745"/>
    <lineage>
        <taxon>Bacteria</taxon>
        <taxon>Pseudomonadati</taxon>
        <taxon>Bacteroidota</taxon>
        <taxon>Flavobacteriia</taxon>
        <taxon>Flavobacteriales</taxon>
        <taxon>Flavobacteriaceae</taxon>
        <taxon>Myroides</taxon>
    </lineage>
</organism>